<evidence type="ECO:0000256" key="2">
    <source>
        <dbReference type="ARBA" id="ARBA00012528"/>
    </source>
</evidence>
<dbReference type="GO" id="GO:1902201">
    <property type="term" value="P:negative regulation of bacterial-type flagellum-dependent cell motility"/>
    <property type="evidence" value="ECO:0007669"/>
    <property type="project" value="TreeGrafter"/>
</dbReference>
<dbReference type="PANTHER" id="PTHR45138">
    <property type="entry name" value="REGULATORY COMPONENTS OF SENSORY TRANSDUCTION SYSTEM"/>
    <property type="match status" value="1"/>
</dbReference>
<keyword evidence="7" id="KW-1185">Reference proteome</keyword>
<dbReference type="FunFam" id="3.30.70.270:FF:000001">
    <property type="entry name" value="Diguanylate cyclase domain protein"/>
    <property type="match status" value="1"/>
</dbReference>
<feature type="transmembrane region" description="Helical" evidence="4">
    <location>
        <begin position="12"/>
        <end position="34"/>
    </location>
</feature>
<dbReference type="Pfam" id="PF00990">
    <property type="entry name" value="GGDEF"/>
    <property type="match status" value="1"/>
</dbReference>
<keyword evidence="4" id="KW-0472">Membrane</keyword>
<comment type="caution">
    <text evidence="6">The sequence shown here is derived from an EMBL/GenBank/DDBJ whole genome shotgun (WGS) entry which is preliminary data.</text>
</comment>
<dbReference type="Proteomes" id="UP001297581">
    <property type="component" value="Unassembled WGS sequence"/>
</dbReference>
<dbReference type="Gene3D" id="6.10.340.10">
    <property type="match status" value="1"/>
</dbReference>
<protein>
    <recommendedName>
        <fullName evidence="2">diguanylate cyclase</fullName>
        <ecNumber evidence="2">2.7.7.65</ecNumber>
    </recommendedName>
</protein>
<accession>A0AAJ1BIM0</accession>
<dbReference type="InterPro" id="IPR000160">
    <property type="entry name" value="GGDEF_dom"/>
</dbReference>
<dbReference type="Gene3D" id="3.30.70.270">
    <property type="match status" value="1"/>
</dbReference>
<dbReference type="SMART" id="SM00267">
    <property type="entry name" value="GGDEF"/>
    <property type="match status" value="1"/>
</dbReference>
<reference evidence="6 7" key="1">
    <citation type="submission" date="2022-02" db="EMBL/GenBank/DDBJ databases">
        <title>The genome sequence of Shewanella sp. 3B26.</title>
        <authorList>
            <person name="Du J."/>
        </authorList>
    </citation>
    <scope>NUCLEOTIDE SEQUENCE [LARGE SCALE GENOMIC DNA]</scope>
    <source>
        <strain evidence="6 7">3B26</strain>
    </source>
</reference>
<organism evidence="6 7">
    <name type="scientific">Shewanella zhuhaiensis</name>
    <dbReference type="NCBI Taxonomy" id="2919576"/>
    <lineage>
        <taxon>Bacteria</taxon>
        <taxon>Pseudomonadati</taxon>
        <taxon>Pseudomonadota</taxon>
        <taxon>Gammaproteobacteria</taxon>
        <taxon>Alteromonadales</taxon>
        <taxon>Shewanellaceae</taxon>
        <taxon>Shewanella</taxon>
    </lineage>
</organism>
<dbReference type="InterPro" id="IPR050469">
    <property type="entry name" value="Diguanylate_Cyclase"/>
</dbReference>
<feature type="domain" description="GGDEF" evidence="5">
    <location>
        <begin position="434"/>
        <end position="570"/>
    </location>
</feature>
<evidence type="ECO:0000256" key="1">
    <source>
        <dbReference type="ARBA" id="ARBA00001946"/>
    </source>
</evidence>
<gene>
    <name evidence="6" type="ORF">MJ923_14105</name>
</gene>
<keyword evidence="4" id="KW-0812">Transmembrane</keyword>
<dbReference type="GO" id="GO:0052621">
    <property type="term" value="F:diguanylate cyclase activity"/>
    <property type="evidence" value="ECO:0007669"/>
    <property type="project" value="UniProtKB-EC"/>
</dbReference>
<evidence type="ECO:0000313" key="6">
    <source>
        <dbReference type="EMBL" id="MCH4295437.1"/>
    </source>
</evidence>
<dbReference type="GO" id="GO:0043709">
    <property type="term" value="P:cell adhesion involved in single-species biofilm formation"/>
    <property type="evidence" value="ECO:0007669"/>
    <property type="project" value="TreeGrafter"/>
</dbReference>
<dbReference type="NCBIfam" id="TIGR00254">
    <property type="entry name" value="GGDEF"/>
    <property type="match status" value="1"/>
</dbReference>
<dbReference type="InterPro" id="IPR043128">
    <property type="entry name" value="Rev_trsase/Diguanyl_cyclase"/>
</dbReference>
<dbReference type="GO" id="GO:0005886">
    <property type="term" value="C:plasma membrane"/>
    <property type="evidence" value="ECO:0007669"/>
    <property type="project" value="TreeGrafter"/>
</dbReference>
<evidence type="ECO:0000313" key="7">
    <source>
        <dbReference type="Proteomes" id="UP001297581"/>
    </source>
</evidence>
<comment type="cofactor">
    <cofactor evidence="1">
        <name>Mg(2+)</name>
        <dbReference type="ChEBI" id="CHEBI:18420"/>
    </cofactor>
</comment>
<comment type="catalytic activity">
    <reaction evidence="3">
        <text>2 GTP = 3',3'-c-di-GMP + 2 diphosphate</text>
        <dbReference type="Rhea" id="RHEA:24898"/>
        <dbReference type="ChEBI" id="CHEBI:33019"/>
        <dbReference type="ChEBI" id="CHEBI:37565"/>
        <dbReference type="ChEBI" id="CHEBI:58805"/>
        <dbReference type="EC" id="2.7.7.65"/>
    </reaction>
</comment>
<name>A0AAJ1BIM0_9GAMM</name>
<sequence length="584" mass="65064">MTMRPLQSLKRKLTMVFYLIFLMTVGIGFIAVSLSQSLKQQVDAMVAGDLEEVRLAMTQIRQAEQLQTTIARLQNVTEESQRHTLLGDLQAQWLLLQKGTRELIEHHPDDALRTGLNQEAMAQEVMLAKLPRLDALTKEVLQARAQMANITHNLAGVQSGFTREYRAILDQQDSSAKAALDQRALPRLSQALDIHRQSAEFLYLGERLFSTLQRTTEHLSSNEINTLQRQGLRQLLEMESLALTLTDKDKAANWLSQLRHEMVGSDNLFELARNLQRRYSVAYTHLEEHALRARASADFFQDEFRRKDANIQAAGVELKRDAVAFLVLIVVAGILYCGFIWLTNWHFIAKGIIKPVIATRNAMNDIVNEKLDTELPKADNLELQQMMSSLETLKSYAAQVKAISEIDGLTGIHNRRYFDLQLAAAMATHPLGHSNLGLLLFDLDFFKQYNDCYGHLAGDACLKDVVKQVRKLLPGRGEAFARYGGEEFVLLLPGSDWGNLVDMAENIRAGVEALAIPHSHSMQGIVTLSIGGALLPADVHSSAAELVAMGDKALYRAKNRGKNCSEILVMAPNALSEATDSPAS</sequence>
<keyword evidence="4" id="KW-1133">Transmembrane helix</keyword>
<evidence type="ECO:0000259" key="5">
    <source>
        <dbReference type="PROSITE" id="PS50887"/>
    </source>
</evidence>
<evidence type="ECO:0000256" key="4">
    <source>
        <dbReference type="SAM" id="Phobius"/>
    </source>
</evidence>
<dbReference type="EMBL" id="JAKUDL010000005">
    <property type="protein sequence ID" value="MCH4295437.1"/>
    <property type="molecule type" value="Genomic_DNA"/>
</dbReference>
<dbReference type="CDD" id="cd01949">
    <property type="entry name" value="GGDEF"/>
    <property type="match status" value="1"/>
</dbReference>
<dbReference type="PROSITE" id="PS50887">
    <property type="entry name" value="GGDEF"/>
    <property type="match status" value="1"/>
</dbReference>
<dbReference type="AlphaFoldDB" id="A0AAJ1BIM0"/>
<evidence type="ECO:0000256" key="3">
    <source>
        <dbReference type="ARBA" id="ARBA00034247"/>
    </source>
</evidence>
<dbReference type="EC" id="2.7.7.65" evidence="2"/>
<dbReference type="InterPro" id="IPR029787">
    <property type="entry name" value="Nucleotide_cyclase"/>
</dbReference>
<dbReference type="PANTHER" id="PTHR45138:SF9">
    <property type="entry name" value="DIGUANYLATE CYCLASE DGCM-RELATED"/>
    <property type="match status" value="1"/>
</dbReference>
<dbReference type="SUPFAM" id="SSF55073">
    <property type="entry name" value="Nucleotide cyclase"/>
    <property type="match status" value="1"/>
</dbReference>
<feature type="transmembrane region" description="Helical" evidence="4">
    <location>
        <begin position="322"/>
        <end position="342"/>
    </location>
</feature>
<proteinExistence type="predicted"/>
<dbReference type="RefSeq" id="WP_240591650.1">
    <property type="nucleotide sequence ID" value="NZ_JAKUDL010000005.1"/>
</dbReference>